<feature type="binding site" evidence="6">
    <location>
        <position position="44"/>
    </location>
    <ligand>
        <name>Zn(2+)</name>
        <dbReference type="ChEBI" id="CHEBI:29105"/>
    </ligand>
</feature>
<comment type="catalytic activity">
    <reaction evidence="5">
        <text>hydrogencarbonate + H(+) = CO2 + H2O</text>
        <dbReference type="Rhea" id="RHEA:10748"/>
        <dbReference type="ChEBI" id="CHEBI:15377"/>
        <dbReference type="ChEBI" id="CHEBI:15378"/>
        <dbReference type="ChEBI" id="CHEBI:16526"/>
        <dbReference type="ChEBI" id="CHEBI:17544"/>
        <dbReference type="EC" id="4.2.1.1"/>
    </reaction>
</comment>
<evidence type="ECO:0000256" key="5">
    <source>
        <dbReference type="ARBA" id="ARBA00048348"/>
    </source>
</evidence>
<comment type="similarity">
    <text evidence="1">Belongs to the beta-class carbonic anhydrase family.</text>
</comment>
<accession>A0A4R1Q158</accession>
<feature type="binding site" evidence="6">
    <location>
        <position position="103"/>
    </location>
    <ligand>
        <name>Zn(2+)</name>
        <dbReference type="ChEBI" id="CHEBI:29105"/>
    </ligand>
</feature>
<dbReference type="SMART" id="SM00947">
    <property type="entry name" value="Pro_CA"/>
    <property type="match status" value="1"/>
</dbReference>
<dbReference type="Gene3D" id="3.40.1050.10">
    <property type="entry name" value="Carbonic anhydrase"/>
    <property type="match status" value="1"/>
</dbReference>
<evidence type="ECO:0000256" key="4">
    <source>
        <dbReference type="ARBA" id="ARBA00022833"/>
    </source>
</evidence>
<gene>
    <name evidence="7" type="ORF">EV210_105305</name>
</gene>
<feature type="binding site" evidence="6">
    <location>
        <position position="42"/>
    </location>
    <ligand>
        <name>Zn(2+)</name>
        <dbReference type="ChEBI" id="CHEBI:29105"/>
    </ligand>
</feature>
<evidence type="ECO:0000256" key="2">
    <source>
        <dbReference type="ARBA" id="ARBA00012925"/>
    </source>
</evidence>
<evidence type="ECO:0000256" key="6">
    <source>
        <dbReference type="PIRSR" id="PIRSR601765-1"/>
    </source>
</evidence>
<dbReference type="Proteomes" id="UP000295063">
    <property type="component" value="Unassembled WGS sequence"/>
</dbReference>
<dbReference type="CDD" id="cd03379">
    <property type="entry name" value="beta_CA_cladeD"/>
    <property type="match status" value="1"/>
</dbReference>
<dbReference type="InterPro" id="IPR001765">
    <property type="entry name" value="Carbonic_anhydrase"/>
</dbReference>
<dbReference type="PANTHER" id="PTHR43175">
    <property type="entry name" value="CARBONIC ANHYDRASE"/>
    <property type="match status" value="1"/>
</dbReference>
<dbReference type="OrthoDB" id="9792260at2"/>
<dbReference type="RefSeq" id="WP_132079086.1">
    <property type="nucleotide sequence ID" value="NZ_DAIMLW010000111.1"/>
</dbReference>
<protein>
    <recommendedName>
        <fullName evidence="2">carbonic anhydrase</fullName>
        <ecNumber evidence="2">4.2.1.1</ecNumber>
    </recommendedName>
</protein>
<dbReference type="PANTHER" id="PTHR43175:SF3">
    <property type="entry name" value="CARBON DISULFIDE HYDROLASE"/>
    <property type="match status" value="1"/>
</dbReference>
<comment type="caution">
    <text evidence="7">The sequence shown here is derived from an EMBL/GenBank/DDBJ whole genome shotgun (WGS) entry which is preliminary data.</text>
</comment>
<comment type="cofactor">
    <cofactor evidence="6">
        <name>Zn(2+)</name>
        <dbReference type="ChEBI" id="CHEBI:29105"/>
    </cofactor>
    <text evidence="6">Binds 1 zinc ion per subunit.</text>
</comment>
<sequence length="191" mass="20934">MSVLEQMLEKNKLFINSAALIDEQDGSNVGKLPKRKLAVFTCMDTRLVDFLEPALGLRREDAVVIKNAGNSVTGPFEATIRSLVIAIYELGVQEIIVIGHEDCGVAHSSAESVIDKMLARGISPDAIKMIKDELAVWLDTFHHPHENVCQVVAKIRNNPLIPKDVPIHGLIFDPHTGEVSVLVNGYDCDQG</sequence>
<reference evidence="7 8" key="1">
    <citation type="submission" date="2019-03" db="EMBL/GenBank/DDBJ databases">
        <title>Genomic Encyclopedia of Type Strains, Phase IV (KMG-IV): sequencing the most valuable type-strain genomes for metagenomic binning, comparative biology and taxonomic classification.</title>
        <authorList>
            <person name="Goeker M."/>
        </authorList>
    </citation>
    <scope>NUCLEOTIDE SEQUENCE [LARGE SCALE GENOMIC DNA]</scope>
    <source>
        <strain evidence="7 8">DSM 15969</strain>
    </source>
</reference>
<evidence type="ECO:0000313" key="7">
    <source>
        <dbReference type="EMBL" id="TCL37864.1"/>
    </source>
</evidence>
<dbReference type="SUPFAM" id="SSF53056">
    <property type="entry name" value="beta-carbonic anhydrase, cab"/>
    <property type="match status" value="1"/>
</dbReference>
<keyword evidence="3 6" id="KW-0479">Metal-binding</keyword>
<dbReference type="EMBL" id="SLUI01000005">
    <property type="protein sequence ID" value="TCL37864.1"/>
    <property type="molecule type" value="Genomic_DNA"/>
</dbReference>
<evidence type="ECO:0000313" key="8">
    <source>
        <dbReference type="Proteomes" id="UP000295063"/>
    </source>
</evidence>
<name>A0A4R1Q158_9FIRM</name>
<dbReference type="Pfam" id="PF00484">
    <property type="entry name" value="Pro_CA"/>
    <property type="match status" value="1"/>
</dbReference>
<organism evidence="7 8">
    <name type="scientific">Anaerospora hongkongensis</name>
    <dbReference type="NCBI Taxonomy" id="244830"/>
    <lineage>
        <taxon>Bacteria</taxon>
        <taxon>Bacillati</taxon>
        <taxon>Bacillota</taxon>
        <taxon>Negativicutes</taxon>
        <taxon>Selenomonadales</taxon>
        <taxon>Sporomusaceae</taxon>
        <taxon>Anaerospora</taxon>
    </lineage>
</organism>
<evidence type="ECO:0000256" key="3">
    <source>
        <dbReference type="ARBA" id="ARBA00022723"/>
    </source>
</evidence>
<dbReference type="GO" id="GO:0008270">
    <property type="term" value="F:zinc ion binding"/>
    <property type="evidence" value="ECO:0007669"/>
    <property type="project" value="InterPro"/>
</dbReference>
<proteinExistence type="inferred from homology"/>
<keyword evidence="8" id="KW-1185">Reference proteome</keyword>
<dbReference type="GO" id="GO:0004089">
    <property type="term" value="F:carbonate dehydratase activity"/>
    <property type="evidence" value="ECO:0007669"/>
    <property type="project" value="UniProtKB-EC"/>
</dbReference>
<keyword evidence="4 6" id="KW-0862">Zinc</keyword>
<dbReference type="InterPro" id="IPR036874">
    <property type="entry name" value="Carbonic_anhydrase_sf"/>
</dbReference>
<dbReference type="AlphaFoldDB" id="A0A4R1Q158"/>
<dbReference type="EC" id="4.2.1.1" evidence="2"/>
<feature type="binding site" evidence="6">
    <location>
        <position position="100"/>
    </location>
    <ligand>
        <name>Zn(2+)</name>
        <dbReference type="ChEBI" id="CHEBI:29105"/>
    </ligand>
</feature>
<evidence type="ECO:0000256" key="1">
    <source>
        <dbReference type="ARBA" id="ARBA00006217"/>
    </source>
</evidence>